<sequence length="586" mass="68560">MKTNKIIFFIILLFQVSYSKTFNLDLVLDSKVSNYIEQIKSETNSLFGSDDKIIYKISSCNISECEKYLNENKAIYIFQNKEKISKANKNIITYDSINSIYDENKVIRTAVIYILEYLKEDKKSKSIFLKSDYIPKVKKENRYLKKLDLQDIYKLINSNNIQIKQNQNDLLTSKIDIDDSKSLYRPNIQLFSNVIQIDADRAKYSSGLYSQGVFEVGAKLTQVIYSNKVIQNIKIKKLLDKSNKNEVTYKNEELIYKSFLTYLNILKLEKYVDVINTNKEFIQENLRFSKQRIDIGVSYRSDLYRWESELANINLQLKESQKQLETQKFELKNMILANEEFDLVDYDLNSDTFKLNNISAISYLKNEKIKLFLFDYIIQSHNSLKQITKLIDVKNEEYSMNKSSRYLPTVAFEAQAKKIESRYGTGAAFPRPWDNNEYQMVLNFSLPLYESGAISNAIEKNEVELINLKLKYNEIKNLIEKNINQNLDSLLKSYEKIDYSQIAQKYAKKNYELVLDRYKSGSETIISLLDAQNSYMVSKLNESISSIDYLIDLISVYFFSGNIEVLVNEDKKSKFEKELLGVLDEK</sequence>
<dbReference type="InterPro" id="IPR003423">
    <property type="entry name" value="OMP_efflux"/>
</dbReference>
<evidence type="ECO:0000256" key="5">
    <source>
        <dbReference type="ARBA" id="ARBA00022692"/>
    </source>
</evidence>
<comment type="similarity">
    <text evidence="2">Belongs to the outer membrane factor (OMF) (TC 1.B.17) family.</text>
</comment>
<dbReference type="EMBL" id="VANU01000001">
    <property type="protein sequence ID" value="TLP40817.1"/>
    <property type="molecule type" value="Genomic_DNA"/>
</dbReference>
<dbReference type="InterPro" id="IPR051906">
    <property type="entry name" value="TolC-like"/>
</dbReference>
<protein>
    <recommendedName>
        <fullName evidence="11">RND family efflux system, outer membrane channel protein, TolC family</fullName>
    </recommendedName>
</protein>
<keyword evidence="5" id="KW-0812">Transmembrane</keyword>
<dbReference type="GO" id="GO:1990281">
    <property type="term" value="C:efflux pump complex"/>
    <property type="evidence" value="ECO:0007669"/>
    <property type="project" value="TreeGrafter"/>
</dbReference>
<comment type="subcellular location">
    <subcellularLocation>
        <location evidence="1">Cell outer membrane</location>
    </subcellularLocation>
</comment>
<dbReference type="RefSeq" id="WP_138151219.1">
    <property type="nucleotide sequence ID" value="NZ_VANU01000001.1"/>
</dbReference>
<dbReference type="AlphaFoldDB" id="A0A5R8Y3V9"/>
<keyword evidence="7" id="KW-0998">Cell outer membrane</keyword>
<evidence type="ECO:0000313" key="9">
    <source>
        <dbReference type="EMBL" id="TLP40817.1"/>
    </source>
</evidence>
<evidence type="ECO:0000256" key="1">
    <source>
        <dbReference type="ARBA" id="ARBA00004442"/>
    </source>
</evidence>
<organism evidence="9 10">
    <name type="scientific">Arcobacter arenosus</name>
    <dbReference type="NCBI Taxonomy" id="2576037"/>
    <lineage>
        <taxon>Bacteria</taxon>
        <taxon>Pseudomonadati</taxon>
        <taxon>Campylobacterota</taxon>
        <taxon>Epsilonproteobacteria</taxon>
        <taxon>Campylobacterales</taxon>
        <taxon>Arcobacteraceae</taxon>
        <taxon>Arcobacter</taxon>
    </lineage>
</organism>
<dbReference type="OrthoDB" id="5342443at2"/>
<evidence type="ECO:0000256" key="6">
    <source>
        <dbReference type="ARBA" id="ARBA00023136"/>
    </source>
</evidence>
<evidence type="ECO:0000313" key="10">
    <source>
        <dbReference type="Proteomes" id="UP000308901"/>
    </source>
</evidence>
<evidence type="ECO:0000256" key="2">
    <source>
        <dbReference type="ARBA" id="ARBA00007613"/>
    </source>
</evidence>
<evidence type="ECO:0000256" key="3">
    <source>
        <dbReference type="ARBA" id="ARBA00022448"/>
    </source>
</evidence>
<evidence type="ECO:0000256" key="7">
    <source>
        <dbReference type="ARBA" id="ARBA00023237"/>
    </source>
</evidence>
<evidence type="ECO:0000256" key="8">
    <source>
        <dbReference type="SAM" id="Coils"/>
    </source>
</evidence>
<gene>
    <name evidence="9" type="ORF">FDK22_02025</name>
</gene>
<feature type="coiled-coil region" evidence="8">
    <location>
        <begin position="303"/>
        <end position="330"/>
    </location>
</feature>
<keyword evidence="3" id="KW-0813">Transport</keyword>
<dbReference type="PANTHER" id="PTHR30026">
    <property type="entry name" value="OUTER MEMBRANE PROTEIN TOLC"/>
    <property type="match status" value="1"/>
</dbReference>
<dbReference type="GO" id="GO:0015562">
    <property type="term" value="F:efflux transmembrane transporter activity"/>
    <property type="evidence" value="ECO:0007669"/>
    <property type="project" value="InterPro"/>
</dbReference>
<dbReference type="GO" id="GO:0009279">
    <property type="term" value="C:cell outer membrane"/>
    <property type="evidence" value="ECO:0007669"/>
    <property type="project" value="UniProtKB-SubCell"/>
</dbReference>
<name>A0A5R8Y3V9_9BACT</name>
<dbReference type="Gene3D" id="1.20.1600.10">
    <property type="entry name" value="Outer membrane efflux proteins (OEP)"/>
    <property type="match status" value="1"/>
</dbReference>
<dbReference type="PANTHER" id="PTHR30026:SF20">
    <property type="entry name" value="OUTER MEMBRANE PROTEIN TOLC"/>
    <property type="match status" value="1"/>
</dbReference>
<keyword evidence="6" id="KW-0472">Membrane</keyword>
<dbReference type="GO" id="GO:0015288">
    <property type="term" value="F:porin activity"/>
    <property type="evidence" value="ECO:0007669"/>
    <property type="project" value="TreeGrafter"/>
</dbReference>
<evidence type="ECO:0000256" key="4">
    <source>
        <dbReference type="ARBA" id="ARBA00022452"/>
    </source>
</evidence>
<accession>A0A5R8Y3V9</accession>
<dbReference type="SUPFAM" id="SSF56954">
    <property type="entry name" value="Outer membrane efflux proteins (OEP)"/>
    <property type="match status" value="1"/>
</dbReference>
<comment type="caution">
    <text evidence="9">The sequence shown here is derived from an EMBL/GenBank/DDBJ whole genome shotgun (WGS) entry which is preliminary data.</text>
</comment>
<reference evidence="9 10" key="1">
    <citation type="submission" date="2019-05" db="EMBL/GenBank/DDBJ databases">
        <title>Arcobacter sp. nov., isolated from sea sediment.</title>
        <authorList>
            <person name="Kim W."/>
        </authorList>
    </citation>
    <scope>NUCLEOTIDE SEQUENCE [LARGE SCALE GENOMIC DNA]</scope>
    <source>
        <strain evidence="9 10">CAU 1517</strain>
    </source>
</reference>
<keyword evidence="10" id="KW-1185">Reference proteome</keyword>
<keyword evidence="4" id="KW-1134">Transmembrane beta strand</keyword>
<evidence type="ECO:0008006" key="11">
    <source>
        <dbReference type="Google" id="ProtNLM"/>
    </source>
</evidence>
<dbReference type="Proteomes" id="UP000308901">
    <property type="component" value="Unassembled WGS sequence"/>
</dbReference>
<keyword evidence="8" id="KW-0175">Coiled coil</keyword>
<proteinExistence type="inferred from homology"/>
<dbReference type="Pfam" id="PF02321">
    <property type="entry name" value="OEP"/>
    <property type="match status" value="1"/>
</dbReference>